<organism evidence="4 5">
    <name type="scientific">Parvularcula lutaonensis</name>
    <dbReference type="NCBI Taxonomy" id="491923"/>
    <lineage>
        <taxon>Bacteria</taxon>
        <taxon>Pseudomonadati</taxon>
        <taxon>Pseudomonadota</taxon>
        <taxon>Alphaproteobacteria</taxon>
        <taxon>Parvularculales</taxon>
        <taxon>Parvularculaceae</taxon>
        <taxon>Parvularcula</taxon>
    </lineage>
</organism>
<keyword evidence="1" id="KW-0175">Coiled coil</keyword>
<dbReference type="Gene3D" id="3.40.50.300">
    <property type="entry name" value="P-loop containing nucleotide triphosphate hydrolases"/>
    <property type="match status" value="2"/>
</dbReference>
<comment type="caution">
    <text evidence="4">The sequence shown here is derived from an EMBL/GenBank/DDBJ whole genome shotgun (WGS) entry which is preliminary data.</text>
</comment>
<dbReference type="Pfam" id="PF13476">
    <property type="entry name" value="AAA_23"/>
    <property type="match status" value="1"/>
</dbReference>
<name>A0ABV7MFY8_9PROT</name>
<accession>A0ABV7MFY8</accession>
<evidence type="ECO:0000313" key="5">
    <source>
        <dbReference type="Proteomes" id="UP001595607"/>
    </source>
</evidence>
<dbReference type="RefSeq" id="WP_189575517.1">
    <property type="nucleotide sequence ID" value="NZ_BMXU01000002.1"/>
</dbReference>
<reference evidence="5" key="1">
    <citation type="journal article" date="2019" name="Int. J. Syst. Evol. Microbiol.">
        <title>The Global Catalogue of Microorganisms (GCM) 10K type strain sequencing project: providing services to taxonomists for standard genome sequencing and annotation.</title>
        <authorList>
            <consortium name="The Broad Institute Genomics Platform"/>
            <consortium name="The Broad Institute Genome Sequencing Center for Infectious Disease"/>
            <person name="Wu L."/>
            <person name="Ma J."/>
        </authorList>
    </citation>
    <scope>NUCLEOTIDE SEQUENCE [LARGE SCALE GENOMIC DNA]</scope>
    <source>
        <strain evidence="5">KCTC 22245</strain>
    </source>
</reference>
<dbReference type="Proteomes" id="UP001595607">
    <property type="component" value="Unassembled WGS sequence"/>
</dbReference>
<sequence>MRINAIRLRNVRRFGPEGIALEDLAPGLNVLTAPNEFGKSTLLDALRFAFFVKDSSREQKTAGSLRSHGATDDPFVEVAFEAGGERYRLAKRFAEGRKGSMTRLELLSGGASLLGDDADDRLKALLGADKMQAGPTGLLWVGQGDSLRSIVTQDKTSATREQAETMASLLAGEVSAISGSDDARKVAAAATEALKALETPKNRKATGKLAEAEAIVGALRQRLQAAQARVDRSAKLRDELAAKRAELASLDDPEDAARRRAELAEAEKRAADGERLRSERGHTEELIERDRLEQQRAEERRQELADKVKRLSELRKTAGMAAHALDGLEQDRGMAKKDREAARRKRAAAQEQSAVIREKLDRWQRIDNARRARSERKQLLDNLDAAQQAAKSLVEIEQVASQPPIDLNRLREAEQAVDRAEARLSAASPELTVESGGPVSVDGVEVGAGQGARISGEGRISVAGTVMTLALPGREALREEVQTAKANRDRLFSEMNVTSLSEAQDREDARIRAGAMRDAARRELRRLAPDGIDALRVRIGTLEEGASEGAAPDEGRPELEQALLKAAEAERAAAEEERRLSEILDQLADKRTQAALELEVMRREAAALDADLGDEAEQEASRKKLDEEIAAVESRIGARRLQIEAIEKALRDVKRAEKDVERLRGVEANERRRSESLGKDIVRIETELKGLYADGVEAELAELADELAIAEQRLAKLQERRGALRLIVDLIAEEEETRRETIVAPVMKALDPMLERVFGDARLRFDSEWNPEKLERPGQPEDVRSLSAGTREQIAILTRLAFARLMAERGNPMPVILDDALGYADDSRARKLFGVLHEVAEETQIIVLTCHDRLFRDLGGQGLEPTPFPET</sequence>
<feature type="region of interest" description="Disordered" evidence="2">
    <location>
        <begin position="250"/>
        <end position="298"/>
    </location>
</feature>
<feature type="domain" description="Rad50/SbcC-type AAA" evidence="3">
    <location>
        <begin position="6"/>
        <end position="238"/>
    </location>
</feature>
<protein>
    <submittedName>
        <fullName evidence="4">AAA family ATPase</fullName>
    </submittedName>
</protein>
<dbReference type="PANTHER" id="PTHR41259">
    <property type="entry name" value="DOUBLE-STRAND BREAK REPAIR RAD50 ATPASE, PUTATIVE-RELATED"/>
    <property type="match status" value="1"/>
</dbReference>
<feature type="compositionally biased region" description="Basic and acidic residues" evidence="2">
    <location>
        <begin position="255"/>
        <end position="298"/>
    </location>
</feature>
<dbReference type="PANTHER" id="PTHR41259:SF1">
    <property type="entry name" value="DOUBLE-STRAND BREAK REPAIR RAD50 ATPASE, PUTATIVE-RELATED"/>
    <property type="match status" value="1"/>
</dbReference>
<dbReference type="InterPro" id="IPR027417">
    <property type="entry name" value="P-loop_NTPase"/>
</dbReference>
<evidence type="ECO:0000256" key="2">
    <source>
        <dbReference type="SAM" id="MobiDB-lite"/>
    </source>
</evidence>
<evidence type="ECO:0000313" key="4">
    <source>
        <dbReference type="EMBL" id="MFC3303201.1"/>
    </source>
</evidence>
<dbReference type="SUPFAM" id="SSF52540">
    <property type="entry name" value="P-loop containing nucleoside triphosphate hydrolases"/>
    <property type="match status" value="1"/>
</dbReference>
<feature type="coiled-coil region" evidence="1">
    <location>
        <begin position="559"/>
        <end position="727"/>
    </location>
</feature>
<evidence type="ECO:0000256" key="1">
    <source>
        <dbReference type="SAM" id="Coils"/>
    </source>
</evidence>
<proteinExistence type="predicted"/>
<gene>
    <name evidence="4" type="ORF">ACFONP_10710</name>
</gene>
<keyword evidence="5" id="KW-1185">Reference proteome</keyword>
<dbReference type="InterPro" id="IPR038729">
    <property type="entry name" value="Rad50/SbcC_AAA"/>
</dbReference>
<dbReference type="EMBL" id="JBHRVA010000003">
    <property type="protein sequence ID" value="MFC3303201.1"/>
    <property type="molecule type" value="Genomic_DNA"/>
</dbReference>
<evidence type="ECO:0000259" key="3">
    <source>
        <dbReference type="Pfam" id="PF13476"/>
    </source>
</evidence>